<feature type="non-terminal residue" evidence="1">
    <location>
        <position position="1"/>
    </location>
</feature>
<name>A0ACC3DEJ8_9PEZI</name>
<gene>
    <name evidence="1" type="ORF">LTS18_001986</name>
</gene>
<evidence type="ECO:0000313" key="1">
    <source>
        <dbReference type="EMBL" id="KAK3066128.1"/>
    </source>
</evidence>
<keyword evidence="2" id="KW-1185">Reference proteome</keyword>
<protein>
    <submittedName>
        <fullName evidence="1">Uncharacterized protein</fullName>
    </submittedName>
</protein>
<accession>A0ACC3DEJ8</accession>
<reference evidence="1" key="1">
    <citation type="submission" date="2024-09" db="EMBL/GenBank/DDBJ databases">
        <title>Black Yeasts Isolated from many extreme environments.</title>
        <authorList>
            <person name="Coleine C."/>
            <person name="Stajich J.E."/>
            <person name="Selbmann L."/>
        </authorList>
    </citation>
    <scope>NUCLEOTIDE SEQUENCE</scope>
    <source>
        <strain evidence="1">CCFEE 5737</strain>
    </source>
</reference>
<comment type="caution">
    <text evidence="1">The sequence shown here is derived from an EMBL/GenBank/DDBJ whole genome shotgun (WGS) entry which is preliminary data.</text>
</comment>
<dbReference type="EMBL" id="JAWDJW010005996">
    <property type="protein sequence ID" value="KAK3066128.1"/>
    <property type="molecule type" value="Genomic_DNA"/>
</dbReference>
<organism evidence="1 2">
    <name type="scientific">Coniosporium uncinatum</name>
    <dbReference type="NCBI Taxonomy" id="93489"/>
    <lineage>
        <taxon>Eukaryota</taxon>
        <taxon>Fungi</taxon>
        <taxon>Dikarya</taxon>
        <taxon>Ascomycota</taxon>
        <taxon>Pezizomycotina</taxon>
        <taxon>Dothideomycetes</taxon>
        <taxon>Dothideomycetes incertae sedis</taxon>
        <taxon>Coniosporium</taxon>
    </lineage>
</organism>
<evidence type="ECO:0000313" key="2">
    <source>
        <dbReference type="Proteomes" id="UP001186974"/>
    </source>
</evidence>
<proteinExistence type="predicted"/>
<sequence length="125" mass="13984">HFDCIVMYTSWSMPVPADPATSGFAKLPTSRPLLHPSFFNLPTVRLQLSRAVVPAFAPATSVEEAAGKRNERQRVLDRRLFHAVVDARGSDGWSREVREGVKAMGSDIETKFWITDESIRVDPMV</sequence>
<dbReference type="Proteomes" id="UP001186974">
    <property type="component" value="Unassembled WGS sequence"/>
</dbReference>